<evidence type="ECO:0000256" key="3">
    <source>
        <dbReference type="ARBA" id="ARBA00023098"/>
    </source>
</evidence>
<keyword evidence="1" id="KW-0378">Hydrolase</keyword>
<dbReference type="PANTHER" id="PTHR24185">
    <property type="entry name" value="CALCIUM-INDEPENDENT PHOSPHOLIPASE A2-GAMMA"/>
    <property type="match status" value="1"/>
</dbReference>
<name>A0AA35Q9X7_9HYPO</name>
<dbReference type="Gene3D" id="3.40.1090.10">
    <property type="entry name" value="Cytosolic phospholipase A2 catalytic domain"/>
    <property type="match status" value="1"/>
</dbReference>
<dbReference type="GO" id="GO:0016042">
    <property type="term" value="P:lipid catabolic process"/>
    <property type="evidence" value="ECO:0007669"/>
    <property type="project" value="UniProtKB-KW"/>
</dbReference>
<dbReference type="GO" id="GO:0046486">
    <property type="term" value="P:glycerolipid metabolic process"/>
    <property type="evidence" value="ECO:0007669"/>
    <property type="project" value="UniProtKB-ARBA"/>
</dbReference>
<keyword evidence="2" id="KW-0442">Lipid degradation</keyword>
<comment type="caution">
    <text evidence="4">Lacks conserved residue(s) required for the propagation of feature annotation.</text>
</comment>
<protein>
    <recommendedName>
        <fullName evidence="5">PNPLA domain-containing protein</fullName>
    </recommendedName>
</protein>
<sequence length="60" mass="6387">MEQSQPVRLLSLDGGGIRGLSSLIILGHLMNQVNPREPPKPCEYFDLIGGTSTGGRGLLP</sequence>
<organism evidence="6 7">
    <name type="scientific">Clonostachys chloroleuca</name>
    <dbReference type="NCBI Taxonomy" id="1926264"/>
    <lineage>
        <taxon>Eukaryota</taxon>
        <taxon>Fungi</taxon>
        <taxon>Dikarya</taxon>
        <taxon>Ascomycota</taxon>
        <taxon>Pezizomycotina</taxon>
        <taxon>Sordariomycetes</taxon>
        <taxon>Hypocreomycetidae</taxon>
        <taxon>Hypocreales</taxon>
        <taxon>Bionectriaceae</taxon>
        <taxon>Clonostachys</taxon>
    </lineage>
</organism>
<dbReference type="InterPro" id="IPR016035">
    <property type="entry name" value="Acyl_Trfase/lysoPLipase"/>
</dbReference>
<proteinExistence type="predicted"/>
<dbReference type="GO" id="GO:0016020">
    <property type="term" value="C:membrane"/>
    <property type="evidence" value="ECO:0007669"/>
    <property type="project" value="TreeGrafter"/>
</dbReference>
<evidence type="ECO:0000256" key="2">
    <source>
        <dbReference type="ARBA" id="ARBA00022963"/>
    </source>
</evidence>
<dbReference type="Proteomes" id="UP001160390">
    <property type="component" value="Unassembled WGS sequence"/>
</dbReference>
<reference evidence="6" key="1">
    <citation type="submission" date="2023-01" db="EMBL/GenBank/DDBJ databases">
        <authorList>
            <person name="Piombo E."/>
        </authorList>
    </citation>
    <scope>NUCLEOTIDE SEQUENCE</scope>
</reference>
<evidence type="ECO:0000313" key="7">
    <source>
        <dbReference type="Proteomes" id="UP001160390"/>
    </source>
</evidence>
<keyword evidence="3" id="KW-0443">Lipid metabolism</keyword>
<feature type="short sequence motif" description="GXGXXG" evidence="4">
    <location>
        <begin position="14"/>
        <end position="19"/>
    </location>
</feature>
<evidence type="ECO:0000259" key="5">
    <source>
        <dbReference type="PROSITE" id="PS51635"/>
    </source>
</evidence>
<dbReference type="AlphaFoldDB" id="A0AA35Q9X7"/>
<keyword evidence="7" id="KW-1185">Reference proteome</keyword>
<dbReference type="Pfam" id="PF01734">
    <property type="entry name" value="Patatin"/>
    <property type="match status" value="1"/>
</dbReference>
<dbReference type="GO" id="GO:0019369">
    <property type="term" value="P:arachidonate metabolic process"/>
    <property type="evidence" value="ECO:0007669"/>
    <property type="project" value="TreeGrafter"/>
</dbReference>
<dbReference type="EMBL" id="CABFNP030001292">
    <property type="protein sequence ID" value="CAI6097679.1"/>
    <property type="molecule type" value="Genomic_DNA"/>
</dbReference>
<dbReference type="SUPFAM" id="SSF52151">
    <property type="entry name" value="FabD/lysophospholipase-like"/>
    <property type="match status" value="1"/>
</dbReference>
<gene>
    <name evidence="6" type="ORF">CCHLO57077_00008879</name>
</gene>
<dbReference type="GO" id="GO:0047499">
    <property type="term" value="F:calcium-independent phospholipase A2 activity"/>
    <property type="evidence" value="ECO:0007669"/>
    <property type="project" value="TreeGrafter"/>
</dbReference>
<feature type="short sequence motif" description="GXSXG" evidence="4">
    <location>
        <begin position="50"/>
        <end position="54"/>
    </location>
</feature>
<dbReference type="PROSITE" id="PS51635">
    <property type="entry name" value="PNPLA"/>
    <property type="match status" value="1"/>
</dbReference>
<dbReference type="InterPro" id="IPR002641">
    <property type="entry name" value="PNPLA_dom"/>
</dbReference>
<evidence type="ECO:0000256" key="1">
    <source>
        <dbReference type="ARBA" id="ARBA00022801"/>
    </source>
</evidence>
<accession>A0AA35Q9X7</accession>
<comment type="caution">
    <text evidence="6">The sequence shown here is derived from an EMBL/GenBank/DDBJ whole genome shotgun (WGS) entry which is preliminary data.</text>
</comment>
<dbReference type="PANTHER" id="PTHR24185:SF1">
    <property type="entry name" value="CALCIUM-INDEPENDENT PHOSPHOLIPASE A2-GAMMA"/>
    <property type="match status" value="1"/>
</dbReference>
<evidence type="ECO:0000256" key="4">
    <source>
        <dbReference type="PROSITE-ProRule" id="PRU01161"/>
    </source>
</evidence>
<evidence type="ECO:0000313" key="6">
    <source>
        <dbReference type="EMBL" id="CAI6097679.1"/>
    </source>
</evidence>
<feature type="domain" description="PNPLA" evidence="5">
    <location>
        <begin position="10"/>
        <end position="60"/>
    </location>
</feature>